<name>A0AAF3FFJ0_9BILA</name>
<protein>
    <recommendedName>
        <fullName evidence="2">Protein kinase domain-containing protein</fullName>
    </recommendedName>
</protein>
<dbReference type="PROSITE" id="PS50011">
    <property type="entry name" value="PROTEIN_KINASE_DOM"/>
    <property type="match status" value="1"/>
</dbReference>
<dbReference type="Gene3D" id="3.40.50.12780">
    <property type="entry name" value="N-terminal domain of ligase-like"/>
    <property type="match status" value="1"/>
</dbReference>
<dbReference type="InterPro" id="IPR008266">
    <property type="entry name" value="Tyr_kinase_AS"/>
</dbReference>
<feature type="region of interest" description="Disordered" evidence="1">
    <location>
        <begin position="1264"/>
        <end position="1293"/>
    </location>
</feature>
<dbReference type="Gene3D" id="3.30.300.30">
    <property type="match status" value="1"/>
</dbReference>
<evidence type="ECO:0000313" key="3">
    <source>
        <dbReference type="Proteomes" id="UP000887575"/>
    </source>
</evidence>
<dbReference type="Pfam" id="PF00501">
    <property type="entry name" value="AMP-binding"/>
    <property type="match status" value="1"/>
</dbReference>
<dbReference type="InterPro" id="IPR042099">
    <property type="entry name" value="ANL_N_sf"/>
</dbReference>
<dbReference type="SMART" id="SM00219">
    <property type="entry name" value="TyrKc"/>
    <property type="match status" value="1"/>
</dbReference>
<dbReference type="Proteomes" id="UP000887575">
    <property type="component" value="Unassembled WGS sequence"/>
</dbReference>
<dbReference type="InterPro" id="IPR020635">
    <property type="entry name" value="Tyr_kinase_cat_dom"/>
</dbReference>
<evidence type="ECO:0000313" key="4">
    <source>
        <dbReference type="WBParaSite" id="MBELARI_LOCUS5718"/>
    </source>
</evidence>
<dbReference type="GO" id="GO:0005524">
    <property type="term" value="F:ATP binding"/>
    <property type="evidence" value="ECO:0007669"/>
    <property type="project" value="InterPro"/>
</dbReference>
<accession>A0AAF3FFJ0</accession>
<dbReference type="InterPro" id="IPR000873">
    <property type="entry name" value="AMP-dep_synth/lig_dom"/>
</dbReference>
<evidence type="ECO:0000259" key="2">
    <source>
        <dbReference type="PROSITE" id="PS50011"/>
    </source>
</evidence>
<dbReference type="FunFam" id="3.30.200.20:FF:000855">
    <property type="entry name" value="Protein CBG11187"/>
    <property type="match status" value="1"/>
</dbReference>
<dbReference type="WBParaSite" id="MBELARI_LOCUS5718">
    <property type="protein sequence ID" value="MBELARI_LOCUS5718"/>
    <property type="gene ID" value="MBELARI_LOCUS5718"/>
</dbReference>
<dbReference type="InterPro" id="IPR000719">
    <property type="entry name" value="Prot_kinase_dom"/>
</dbReference>
<dbReference type="Pfam" id="PF07714">
    <property type="entry name" value="PK_Tyr_Ser-Thr"/>
    <property type="match status" value="1"/>
</dbReference>
<dbReference type="GO" id="GO:0005737">
    <property type="term" value="C:cytoplasm"/>
    <property type="evidence" value="ECO:0007669"/>
    <property type="project" value="TreeGrafter"/>
</dbReference>
<dbReference type="CDD" id="cd00192">
    <property type="entry name" value="PTKc"/>
    <property type="match status" value="1"/>
</dbReference>
<dbReference type="GO" id="GO:0004713">
    <property type="term" value="F:protein tyrosine kinase activity"/>
    <property type="evidence" value="ECO:0007669"/>
    <property type="project" value="InterPro"/>
</dbReference>
<sequence>MNPSFIHLQQEINQEIGMIEKIYDVFVNCRYELESAENLYLEGMDERNEMIVHKNIAPIDVSIDFTNGKKEEDDDDAIDEGLFLEKKTWSSEHAQDVSYIIHTSGTTGIPKGSVNINESIINMSLQSTRHFFITSNDCTFQFTNFVYDNSVLEYSMAFVNGGLLIFEQQPFTPKNFVKNLKKHRITYALLFPGLVQMFSESELFELKRLRYWIVGAEKLAKSLFEKGLQIGVNIIQNYGPTETTCFAFYKHMKWGDHANNLGEIIQNAGFILRNRQENGKSKELLICGNGLMRGYLNRTIQESFVFHQRERFYDSGDLHSTIRERFYDSGDLVELLPDGRIVFLGRKDAQIKLNGHRVELGEIEASLVGINGVKHARCLLFNDQTLIAFYSGKEIEDLMSKLSSSIPRHMIPNEIFYLQEMPLTSNCKYAVKHLSYPNALLINVDGSIDGTLQTFEQHAQQMKEILEKWTSSPFQDQILLERMIRSSWEFLVMASEWTAPIATNSLKMSNSLNPVLSSACPTLGTSTYILVTITPAIDESSFIAILKFYTELTLNETTKYHFIFGSTPAAPVETDNLLKIIDQWIDKPDLLTSYYSQSLTKSKDDIQYGTEIADSVKYNIQGPVIAENTVSSSVAKKKQIVIICDYVNVNATFLLNDFIQTPNTLILGLSHDMNLDDIRHFAQFDVYSTIDDLKNIYNAFVKDVSFDFPTDQQSLIPAMNMIYVVDHLYMQSAEKVFLNMVSGALCHPLQGRMNDKFASITYVTANATREIDLPWLEAETADFGSKCISFFRKTSDISNSTNAQREVIEDFISSLYPSGATPANYTFSVLLLGKRLELSDQLEDQRLNVSAPFHIWADDDPLTVYNEVTSKILDKLSSDLDHLVLPYTWLSTQIYNESTVCRDVVSQTKLLASKPYHKTKHFYLAVDDMIWMTICAGSSAIIVGYMIYQKSRRLYQEQLEMMNEIAAQPLQYKVAKENVKMARLPWEIKADRVHIDRECVLGEGTHSDVYLGRLKGKAPIMQWIDRVEMRQFQDCAVAVRVPRRFDEAEEEQLFREVASMRRLRCHAHVALFLGWSSIDNLVCSLLELTHTNFGKYLRQINERMHEYAHEHDRIPHKQLYQIIWQICDGMAYIHQRHLIHRDLAARNILLTTELRAKISGFNFCSDPGDPKFGRGSGLIRRLPARWMAPEAYLGHFTAKSDVWSFGVLLWEVFSLGNAPFVDLPNDEAVHMAVAAGKMPAQPALASNHVYNRMRSCWRKEPGDRPNFEELKESSFDRYEKSHDNPTFTFEEHH</sequence>
<dbReference type="PANTHER" id="PTHR45527:SF1">
    <property type="entry name" value="FATTY ACID SYNTHASE"/>
    <property type="match status" value="1"/>
</dbReference>
<dbReference type="InterPro" id="IPR001245">
    <property type="entry name" value="Ser-Thr/Tyr_kinase_cat_dom"/>
</dbReference>
<feature type="domain" description="Protein kinase" evidence="2">
    <location>
        <begin position="995"/>
        <end position="1287"/>
    </location>
</feature>
<keyword evidence="3" id="KW-1185">Reference proteome</keyword>
<dbReference type="PROSITE" id="PS00109">
    <property type="entry name" value="PROTEIN_KINASE_TYR"/>
    <property type="match status" value="1"/>
</dbReference>
<dbReference type="InterPro" id="IPR020845">
    <property type="entry name" value="AMP-binding_CS"/>
</dbReference>
<dbReference type="InterPro" id="IPR045851">
    <property type="entry name" value="AMP-bd_C_sf"/>
</dbReference>
<dbReference type="SUPFAM" id="SSF56112">
    <property type="entry name" value="Protein kinase-like (PK-like)"/>
    <property type="match status" value="1"/>
</dbReference>
<proteinExistence type="predicted"/>
<dbReference type="PROSITE" id="PS00455">
    <property type="entry name" value="AMP_BINDING"/>
    <property type="match status" value="1"/>
</dbReference>
<dbReference type="GO" id="GO:0031177">
    <property type="term" value="F:phosphopantetheine binding"/>
    <property type="evidence" value="ECO:0007669"/>
    <property type="project" value="TreeGrafter"/>
</dbReference>
<dbReference type="PRINTS" id="PR00109">
    <property type="entry name" value="TYRKINASE"/>
</dbReference>
<evidence type="ECO:0000256" key="1">
    <source>
        <dbReference type="SAM" id="MobiDB-lite"/>
    </source>
</evidence>
<dbReference type="PANTHER" id="PTHR45527">
    <property type="entry name" value="NONRIBOSOMAL PEPTIDE SYNTHETASE"/>
    <property type="match status" value="1"/>
</dbReference>
<organism evidence="3 4">
    <name type="scientific">Mesorhabditis belari</name>
    <dbReference type="NCBI Taxonomy" id="2138241"/>
    <lineage>
        <taxon>Eukaryota</taxon>
        <taxon>Metazoa</taxon>
        <taxon>Ecdysozoa</taxon>
        <taxon>Nematoda</taxon>
        <taxon>Chromadorea</taxon>
        <taxon>Rhabditida</taxon>
        <taxon>Rhabditina</taxon>
        <taxon>Rhabditomorpha</taxon>
        <taxon>Rhabditoidea</taxon>
        <taxon>Rhabditidae</taxon>
        <taxon>Mesorhabditinae</taxon>
        <taxon>Mesorhabditis</taxon>
    </lineage>
</organism>
<dbReference type="Gene3D" id="1.10.510.10">
    <property type="entry name" value="Transferase(Phosphotransferase) domain 1"/>
    <property type="match status" value="1"/>
</dbReference>
<dbReference type="InterPro" id="IPR011009">
    <property type="entry name" value="Kinase-like_dom_sf"/>
</dbReference>
<dbReference type="GO" id="GO:0043041">
    <property type="term" value="P:amino acid activation for nonribosomal peptide biosynthetic process"/>
    <property type="evidence" value="ECO:0007669"/>
    <property type="project" value="TreeGrafter"/>
</dbReference>
<reference evidence="4" key="1">
    <citation type="submission" date="2024-02" db="UniProtKB">
        <authorList>
            <consortium name="WormBaseParasite"/>
        </authorList>
    </citation>
    <scope>IDENTIFICATION</scope>
</reference>
<dbReference type="Gene3D" id="3.30.200.20">
    <property type="entry name" value="Phosphorylase Kinase, domain 1"/>
    <property type="match status" value="1"/>
</dbReference>
<dbReference type="SUPFAM" id="SSF56801">
    <property type="entry name" value="Acetyl-CoA synthetase-like"/>
    <property type="match status" value="1"/>
</dbReference>
<dbReference type="GO" id="GO:0044550">
    <property type="term" value="P:secondary metabolite biosynthetic process"/>
    <property type="evidence" value="ECO:0007669"/>
    <property type="project" value="TreeGrafter"/>
</dbReference>